<evidence type="ECO:0000313" key="3">
    <source>
        <dbReference type="Proteomes" id="UP001314170"/>
    </source>
</evidence>
<evidence type="ECO:0000256" key="1">
    <source>
        <dbReference type="SAM" id="MobiDB-lite"/>
    </source>
</evidence>
<evidence type="ECO:0000313" key="2">
    <source>
        <dbReference type="EMBL" id="CAK7351847.1"/>
    </source>
</evidence>
<name>A0AAV1SLL5_9ROSI</name>
<keyword evidence="3" id="KW-1185">Reference proteome</keyword>
<gene>
    <name evidence="2" type="ORF">DCAF_LOCUS24027</name>
</gene>
<protein>
    <submittedName>
        <fullName evidence="2">Uncharacterized protein</fullName>
    </submittedName>
</protein>
<organism evidence="2 3">
    <name type="scientific">Dovyalis caffra</name>
    <dbReference type="NCBI Taxonomy" id="77055"/>
    <lineage>
        <taxon>Eukaryota</taxon>
        <taxon>Viridiplantae</taxon>
        <taxon>Streptophyta</taxon>
        <taxon>Embryophyta</taxon>
        <taxon>Tracheophyta</taxon>
        <taxon>Spermatophyta</taxon>
        <taxon>Magnoliopsida</taxon>
        <taxon>eudicotyledons</taxon>
        <taxon>Gunneridae</taxon>
        <taxon>Pentapetalae</taxon>
        <taxon>rosids</taxon>
        <taxon>fabids</taxon>
        <taxon>Malpighiales</taxon>
        <taxon>Salicaceae</taxon>
        <taxon>Flacourtieae</taxon>
        <taxon>Dovyalis</taxon>
    </lineage>
</organism>
<proteinExistence type="predicted"/>
<accession>A0AAV1SLL5</accession>
<dbReference type="AlphaFoldDB" id="A0AAV1SLL5"/>
<sequence length="106" mass="11850">MGLIPTEGRLPIKADSFTKEARSEKEEIHFALFGEFIFEGLIEPLCKPLKKTTTNAFRRLGSIDPIIKGTPPRLELPLSSSSSSKEEKVPTKPSAQPLRVIWLNVF</sequence>
<reference evidence="2 3" key="1">
    <citation type="submission" date="2024-01" db="EMBL/GenBank/DDBJ databases">
        <authorList>
            <person name="Waweru B."/>
        </authorList>
    </citation>
    <scope>NUCLEOTIDE SEQUENCE [LARGE SCALE GENOMIC DNA]</scope>
</reference>
<dbReference type="Proteomes" id="UP001314170">
    <property type="component" value="Unassembled WGS sequence"/>
</dbReference>
<feature type="region of interest" description="Disordered" evidence="1">
    <location>
        <begin position="68"/>
        <end position="94"/>
    </location>
</feature>
<dbReference type="EMBL" id="CAWUPB010001189">
    <property type="protein sequence ID" value="CAK7351847.1"/>
    <property type="molecule type" value="Genomic_DNA"/>
</dbReference>
<comment type="caution">
    <text evidence="2">The sequence shown here is derived from an EMBL/GenBank/DDBJ whole genome shotgun (WGS) entry which is preliminary data.</text>
</comment>